<dbReference type="EMBL" id="LT853696">
    <property type="protein sequence ID" value="SMQ51101.1"/>
    <property type="molecule type" value="Genomic_DNA"/>
</dbReference>
<evidence type="ECO:0000313" key="4">
    <source>
        <dbReference type="Proteomes" id="UP000215127"/>
    </source>
</evidence>
<name>A0A1X7RV86_ZYMT9</name>
<keyword evidence="2" id="KW-1133">Transmembrane helix</keyword>
<keyword evidence="4" id="KW-1185">Reference proteome</keyword>
<evidence type="ECO:0000256" key="2">
    <source>
        <dbReference type="SAM" id="Phobius"/>
    </source>
</evidence>
<feature type="transmembrane region" description="Helical" evidence="2">
    <location>
        <begin position="13"/>
        <end position="30"/>
    </location>
</feature>
<gene>
    <name evidence="3" type="ORF">ZT3D7_G6254</name>
</gene>
<proteinExistence type="inferred from homology"/>
<sequence>MVLFPRYGSARRLSTYLATIVSLFAILYLIPNRKLLATRLNQSGKQLEWRIQRWNWISTSEEIFCQSAHELPRTKPPIPNMVHFVILARETKQVELSYSDFLAIKAVILRMNASEIKLHTTALNTANKWYLTIKHHITLIPIDLEEYRSPDGRPFTSICLAHQSDIIRLDILTREGGIYLDTDVFALRSFSNLLTNQRDVLMGHEGGNRYGLCNAVTIARPNSQFMELWHQSYSTFDSEQWNEHSVRMPKLLQVQHPDLICPLSPTTFFWPTWAVKHVEYMHEPITAEEKDELRENMATFGGAMYENQLAFHAVAAKDYLPLLTPEVVQEKDTRFNVLVREIASAPLP</sequence>
<dbReference type="GO" id="GO:1901135">
    <property type="term" value="P:carbohydrate derivative metabolic process"/>
    <property type="evidence" value="ECO:0007669"/>
    <property type="project" value="UniProtKB-ARBA"/>
</dbReference>
<keyword evidence="2" id="KW-0812">Transmembrane</keyword>
<dbReference type="Proteomes" id="UP000215127">
    <property type="component" value="Chromosome 5"/>
</dbReference>
<dbReference type="InterPro" id="IPR029044">
    <property type="entry name" value="Nucleotide-diphossugar_trans"/>
</dbReference>
<dbReference type="STRING" id="1276538.A0A1X7RV86"/>
<dbReference type="InterPro" id="IPR007577">
    <property type="entry name" value="GlycoTrfase_DXD_sugar-bd_CS"/>
</dbReference>
<comment type="similarity">
    <text evidence="1">Belongs to the glycosyltransferase 32 family.</text>
</comment>
<reference evidence="3 4" key="1">
    <citation type="submission" date="2016-06" db="EMBL/GenBank/DDBJ databases">
        <authorList>
            <person name="Kjaerup R.B."/>
            <person name="Dalgaard T.S."/>
            <person name="Juul-Madsen H.R."/>
        </authorList>
    </citation>
    <scope>NUCLEOTIDE SEQUENCE [LARGE SCALE GENOMIC DNA]</scope>
</reference>
<evidence type="ECO:0000256" key="1">
    <source>
        <dbReference type="ARBA" id="ARBA00009003"/>
    </source>
</evidence>
<accession>A0A1X7RV86</accession>
<dbReference type="PANTHER" id="PTHR46830:SF2">
    <property type="entry name" value="ALPHA-1,4-N-ACETYLGLUCOSAMINYLTRANSFERASE"/>
    <property type="match status" value="1"/>
</dbReference>
<dbReference type="Gene3D" id="3.90.550.20">
    <property type="match status" value="1"/>
</dbReference>
<organism evidence="3 4">
    <name type="scientific">Zymoseptoria tritici (strain ST99CH_3D7)</name>
    <dbReference type="NCBI Taxonomy" id="1276538"/>
    <lineage>
        <taxon>Eukaryota</taxon>
        <taxon>Fungi</taxon>
        <taxon>Dikarya</taxon>
        <taxon>Ascomycota</taxon>
        <taxon>Pezizomycotina</taxon>
        <taxon>Dothideomycetes</taxon>
        <taxon>Dothideomycetidae</taxon>
        <taxon>Mycosphaerellales</taxon>
        <taxon>Mycosphaerellaceae</taxon>
        <taxon>Zymoseptoria</taxon>
    </lineage>
</organism>
<dbReference type="AlphaFoldDB" id="A0A1X7RV86"/>
<dbReference type="SUPFAM" id="SSF53448">
    <property type="entry name" value="Nucleotide-diphospho-sugar transferases"/>
    <property type="match status" value="1"/>
</dbReference>
<evidence type="ECO:0008006" key="5">
    <source>
        <dbReference type="Google" id="ProtNLM"/>
    </source>
</evidence>
<keyword evidence="2" id="KW-0472">Membrane</keyword>
<protein>
    <recommendedName>
        <fullName evidence="5">Alpha 1,4-glycosyltransferase domain-containing protein</fullName>
    </recommendedName>
</protein>
<dbReference type="Pfam" id="PF04488">
    <property type="entry name" value="Gly_transf_sug"/>
    <property type="match status" value="1"/>
</dbReference>
<dbReference type="PANTHER" id="PTHR46830">
    <property type="entry name" value="TRANSFERASE, PUTATIVE-RELATED"/>
    <property type="match status" value="1"/>
</dbReference>
<evidence type="ECO:0000313" key="3">
    <source>
        <dbReference type="EMBL" id="SMQ51101.1"/>
    </source>
</evidence>